<evidence type="ECO:0000313" key="2">
    <source>
        <dbReference type="EMBL" id="KXG32234.2"/>
    </source>
</evidence>
<reference evidence="3" key="2">
    <citation type="journal article" date="2018" name="Plant J.">
        <title>The Sorghum bicolor reference genome: improved assembly, gene annotations, a transcriptome atlas, and signatures of genome organization.</title>
        <authorList>
            <person name="McCormick R.F."/>
            <person name="Truong S.K."/>
            <person name="Sreedasyam A."/>
            <person name="Jenkins J."/>
            <person name="Shu S."/>
            <person name="Sims D."/>
            <person name="Kennedy M."/>
            <person name="Amirebrahimi M."/>
            <person name="Weers B.D."/>
            <person name="McKinley B."/>
            <person name="Mattison A."/>
            <person name="Morishige D.T."/>
            <person name="Grimwood J."/>
            <person name="Schmutz J."/>
            <person name="Mullet J.E."/>
        </authorList>
    </citation>
    <scope>NUCLEOTIDE SEQUENCE [LARGE SCALE GENOMIC DNA]</scope>
    <source>
        <strain evidence="3">cv. BTx623</strain>
    </source>
</reference>
<dbReference type="EMBL" id="CM000762">
    <property type="protein sequence ID" value="KXG32234.2"/>
    <property type="molecule type" value="Genomic_DNA"/>
</dbReference>
<feature type="region of interest" description="Disordered" evidence="1">
    <location>
        <begin position="77"/>
        <end position="124"/>
    </location>
</feature>
<dbReference type="Gramene" id="KXG32234">
    <property type="protein sequence ID" value="KXG32234"/>
    <property type="gene ID" value="SORBI_3003G125266"/>
</dbReference>
<reference evidence="2 3" key="1">
    <citation type="journal article" date="2009" name="Nature">
        <title>The Sorghum bicolor genome and the diversification of grasses.</title>
        <authorList>
            <person name="Paterson A.H."/>
            <person name="Bowers J.E."/>
            <person name="Bruggmann R."/>
            <person name="Dubchak I."/>
            <person name="Grimwood J."/>
            <person name="Gundlach H."/>
            <person name="Haberer G."/>
            <person name="Hellsten U."/>
            <person name="Mitros T."/>
            <person name="Poliakov A."/>
            <person name="Schmutz J."/>
            <person name="Spannagl M."/>
            <person name="Tang H."/>
            <person name="Wang X."/>
            <person name="Wicker T."/>
            <person name="Bharti A.K."/>
            <person name="Chapman J."/>
            <person name="Feltus F.A."/>
            <person name="Gowik U."/>
            <person name="Grigoriev I.V."/>
            <person name="Lyons E."/>
            <person name="Maher C.A."/>
            <person name="Martis M."/>
            <person name="Narechania A."/>
            <person name="Otillar R.P."/>
            <person name="Penning B.W."/>
            <person name="Salamov A.A."/>
            <person name="Wang Y."/>
            <person name="Zhang L."/>
            <person name="Carpita N.C."/>
            <person name="Freeling M."/>
            <person name="Gingle A.R."/>
            <person name="Hash C.T."/>
            <person name="Keller B."/>
            <person name="Klein P."/>
            <person name="Kresovich S."/>
            <person name="McCann M.C."/>
            <person name="Ming R."/>
            <person name="Peterson D.G."/>
            <person name="Mehboob-ur-Rahman"/>
            <person name="Ware D."/>
            <person name="Westhoff P."/>
            <person name="Mayer K.F."/>
            <person name="Messing J."/>
            <person name="Rokhsar D.S."/>
        </authorList>
    </citation>
    <scope>NUCLEOTIDE SEQUENCE [LARGE SCALE GENOMIC DNA]</scope>
    <source>
        <strain evidence="3">cv. BTx623</strain>
    </source>
</reference>
<accession>A0A1B6Q2U2</accession>
<evidence type="ECO:0000256" key="1">
    <source>
        <dbReference type="SAM" id="MobiDB-lite"/>
    </source>
</evidence>
<feature type="region of interest" description="Disordered" evidence="1">
    <location>
        <begin position="11"/>
        <end position="32"/>
    </location>
</feature>
<feature type="region of interest" description="Disordered" evidence="1">
    <location>
        <begin position="189"/>
        <end position="209"/>
    </location>
</feature>
<dbReference type="AlphaFoldDB" id="A0A1B6Q2U2"/>
<dbReference type="InParanoid" id="A0A1B6Q2U2"/>
<gene>
    <name evidence="2" type="ORF">SORBI_3003G125266</name>
</gene>
<evidence type="ECO:0000313" key="3">
    <source>
        <dbReference type="Proteomes" id="UP000000768"/>
    </source>
</evidence>
<feature type="compositionally biased region" description="Basic and acidic residues" evidence="1">
    <location>
        <begin position="12"/>
        <end position="29"/>
    </location>
</feature>
<dbReference type="Proteomes" id="UP000000768">
    <property type="component" value="Chromosome 3"/>
</dbReference>
<feature type="compositionally biased region" description="Low complexity" evidence="1">
    <location>
        <begin position="93"/>
        <end position="117"/>
    </location>
</feature>
<keyword evidence="3" id="KW-1185">Reference proteome</keyword>
<organism evidence="2 3">
    <name type="scientific">Sorghum bicolor</name>
    <name type="common">Sorghum</name>
    <name type="synonym">Sorghum vulgare</name>
    <dbReference type="NCBI Taxonomy" id="4558"/>
    <lineage>
        <taxon>Eukaryota</taxon>
        <taxon>Viridiplantae</taxon>
        <taxon>Streptophyta</taxon>
        <taxon>Embryophyta</taxon>
        <taxon>Tracheophyta</taxon>
        <taxon>Spermatophyta</taxon>
        <taxon>Magnoliopsida</taxon>
        <taxon>Liliopsida</taxon>
        <taxon>Poales</taxon>
        <taxon>Poaceae</taxon>
        <taxon>PACMAD clade</taxon>
        <taxon>Panicoideae</taxon>
        <taxon>Andropogonodae</taxon>
        <taxon>Andropogoneae</taxon>
        <taxon>Sorghinae</taxon>
        <taxon>Sorghum</taxon>
    </lineage>
</organism>
<protein>
    <submittedName>
        <fullName evidence="2">Uncharacterized protein</fullName>
    </submittedName>
</protein>
<name>A0A1B6Q2U2_SORBI</name>
<sequence length="209" mass="21454">MDIVLFRAHVKGSRDRTRTTRREDGREAETATTRVATPNARGDLSASAPSCGPDLGWSALRSLLPVLPRPAYRPAGPCGPAARLPPASPPTAAPLAAQRTDKAATGLGAAHSAGGSSEQVRSSRTPDPYALLLLGFRKSRCSPGAGAGQVPGNLPPCCGNGDSVGDLAAQAQPRPAPISVCRLALTKSDARSSPAQFHNEPSVPPTSIN</sequence>
<proteinExistence type="predicted"/>